<keyword evidence="9" id="KW-1185">Reference proteome</keyword>
<dbReference type="GO" id="GO:0016020">
    <property type="term" value="C:membrane"/>
    <property type="evidence" value="ECO:0007669"/>
    <property type="project" value="UniProtKB-SubCell"/>
</dbReference>
<dbReference type="AlphaFoldDB" id="A0A2W1L490"/>
<evidence type="ECO:0000256" key="5">
    <source>
        <dbReference type="ARBA" id="ARBA00023136"/>
    </source>
</evidence>
<evidence type="ECO:0000313" key="9">
    <source>
        <dbReference type="Proteomes" id="UP000249522"/>
    </source>
</evidence>
<dbReference type="Pfam" id="PF01594">
    <property type="entry name" value="AI-2E_transport"/>
    <property type="match status" value="1"/>
</dbReference>
<sequence length="390" mass="42791">MITFYQKYWRTAFDIALIALTVWLTMYAFSFLYRIATPVFMSFVIFLCIEPLAKRLSRIGIKKSLASAVSILFFSMVILSAFIGAGILLTNEITQLIHKLPEYQKLLTIQATNLIAWAQDQIGALPADMDLVTKSQQIISTVTAWGQRVAVDVLNSLVGFLSSLSSFIFNFVIGIVLAYFLSVEIESWKQTAKLKTPNTFKKAFFFLKDNVLAGIGGYLKAQAILISITFVVILSALLLLGVNNAFMIAALSAIADVLPLLGVSTVFIPWIIYLFIVGNTALAIWLSAILLIVILTRQILEPKITGDTLGVSAYTMLVFMIISLSLFGVGGVIISPILVILIKALYDQGYFKRWIRAPKGEYDDPAAPPDSGPPIPGQPLVPPSSPPRAD</sequence>
<evidence type="ECO:0000256" key="3">
    <source>
        <dbReference type="ARBA" id="ARBA00022692"/>
    </source>
</evidence>
<dbReference type="InterPro" id="IPR002549">
    <property type="entry name" value="AI-2E-like"/>
</dbReference>
<evidence type="ECO:0000256" key="2">
    <source>
        <dbReference type="ARBA" id="ARBA00009773"/>
    </source>
</evidence>
<feature type="transmembrane region" description="Helical" evidence="7">
    <location>
        <begin position="211"/>
        <end position="239"/>
    </location>
</feature>
<feature type="transmembrane region" description="Helical" evidence="7">
    <location>
        <begin position="12"/>
        <end position="29"/>
    </location>
</feature>
<evidence type="ECO:0000256" key="1">
    <source>
        <dbReference type="ARBA" id="ARBA00004141"/>
    </source>
</evidence>
<dbReference type="OrthoDB" id="9774361at2"/>
<evidence type="ECO:0000313" key="8">
    <source>
        <dbReference type="EMBL" id="PZD94176.1"/>
    </source>
</evidence>
<evidence type="ECO:0000256" key="7">
    <source>
        <dbReference type="SAM" id="Phobius"/>
    </source>
</evidence>
<feature type="transmembrane region" description="Helical" evidence="7">
    <location>
        <begin position="65"/>
        <end position="89"/>
    </location>
</feature>
<keyword evidence="3 7" id="KW-0812">Transmembrane</keyword>
<feature type="transmembrane region" description="Helical" evidence="7">
    <location>
        <begin position="270"/>
        <end position="296"/>
    </location>
</feature>
<feature type="transmembrane region" description="Helical" evidence="7">
    <location>
        <begin position="35"/>
        <end position="53"/>
    </location>
</feature>
<dbReference type="EMBL" id="QKRB01000054">
    <property type="protein sequence ID" value="PZD94176.1"/>
    <property type="molecule type" value="Genomic_DNA"/>
</dbReference>
<keyword evidence="4 7" id="KW-1133">Transmembrane helix</keyword>
<evidence type="ECO:0000256" key="6">
    <source>
        <dbReference type="SAM" id="MobiDB-lite"/>
    </source>
</evidence>
<evidence type="ECO:0000256" key="4">
    <source>
        <dbReference type="ARBA" id="ARBA00022989"/>
    </source>
</evidence>
<comment type="subcellular location">
    <subcellularLocation>
        <location evidence="1">Membrane</location>
        <topology evidence="1">Multi-pass membrane protein</topology>
    </subcellularLocation>
</comment>
<dbReference type="PANTHER" id="PTHR21716:SF68">
    <property type="entry name" value="TRANSPORT PROTEIN YTVI-RELATED"/>
    <property type="match status" value="1"/>
</dbReference>
<dbReference type="GO" id="GO:0055085">
    <property type="term" value="P:transmembrane transport"/>
    <property type="evidence" value="ECO:0007669"/>
    <property type="project" value="TreeGrafter"/>
</dbReference>
<proteinExistence type="inferred from homology"/>
<name>A0A2W1L490_9BACL</name>
<feature type="compositionally biased region" description="Pro residues" evidence="6">
    <location>
        <begin position="366"/>
        <end position="390"/>
    </location>
</feature>
<keyword evidence="5 7" id="KW-0472">Membrane</keyword>
<comment type="similarity">
    <text evidence="2">Belongs to the autoinducer-2 exporter (AI-2E) (TC 2.A.86) family.</text>
</comment>
<organism evidence="8 9">
    <name type="scientific">Paenibacillus sambharensis</name>
    <dbReference type="NCBI Taxonomy" id="1803190"/>
    <lineage>
        <taxon>Bacteria</taxon>
        <taxon>Bacillati</taxon>
        <taxon>Bacillota</taxon>
        <taxon>Bacilli</taxon>
        <taxon>Bacillales</taxon>
        <taxon>Paenibacillaceae</taxon>
        <taxon>Paenibacillus</taxon>
    </lineage>
</organism>
<accession>A0A2W1L490</accession>
<gene>
    <name evidence="8" type="ORF">DNH61_19720</name>
</gene>
<feature type="transmembrane region" description="Helical" evidence="7">
    <location>
        <begin position="157"/>
        <end position="181"/>
    </location>
</feature>
<feature type="transmembrane region" description="Helical" evidence="7">
    <location>
        <begin position="316"/>
        <end position="346"/>
    </location>
</feature>
<protein>
    <submittedName>
        <fullName evidence="8">AI-2E family transporter</fullName>
    </submittedName>
</protein>
<dbReference type="Proteomes" id="UP000249522">
    <property type="component" value="Unassembled WGS sequence"/>
</dbReference>
<reference evidence="8 9" key="1">
    <citation type="submission" date="2018-06" db="EMBL/GenBank/DDBJ databases">
        <title>Paenibacillus imtechensis sp. nov.</title>
        <authorList>
            <person name="Pinnaka A.K."/>
            <person name="Singh H."/>
            <person name="Kaur M."/>
        </authorList>
    </citation>
    <scope>NUCLEOTIDE SEQUENCE [LARGE SCALE GENOMIC DNA]</scope>
    <source>
        <strain evidence="8 9">SMB1</strain>
    </source>
</reference>
<dbReference type="PANTHER" id="PTHR21716">
    <property type="entry name" value="TRANSMEMBRANE PROTEIN"/>
    <property type="match status" value="1"/>
</dbReference>
<dbReference type="RefSeq" id="WP_111148539.1">
    <property type="nucleotide sequence ID" value="NZ_QKRB01000054.1"/>
</dbReference>
<comment type="caution">
    <text evidence="8">The sequence shown here is derived from an EMBL/GenBank/DDBJ whole genome shotgun (WGS) entry which is preliminary data.</text>
</comment>
<feature type="transmembrane region" description="Helical" evidence="7">
    <location>
        <begin position="245"/>
        <end position="263"/>
    </location>
</feature>
<feature type="region of interest" description="Disordered" evidence="6">
    <location>
        <begin position="362"/>
        <end position="390"/>
    </location>
</feature>